<dbReference type="PANTHER" id="PTHR46796:SF2">
    <property type="entry name" value="TRANSCRIPTIONAL REGULATORY PROTEIN"/>
    <property type="match status" value="1"/>
</dbReference>
<evidence type="ECO:0000256" key="2">
    <source>
        <dbReference type="ARBA" id="ARBA00023125"/>
    </source>
</evidence>
<keyword evidence="1" id="KW-0805">Transcription regulation</keyword>
<evidence type="ECO:0000256" key="3">
    <source>
        <dbReference type="ARBA" id="ARBA00023159"/>
    </source>
</evidence>
<dbReference type="InterPro" id="IPR018060">
    <property type="entry name" value="HTH_AraC"/>
</dbReference>
<dbReference type="KEGG" id="rhy:RD110_14965"/>
<keyword evidence="7" id="KW-1185">Reference proteome</keyword>
<dbReference type="STRING" id="1842727.RD110_14965"/>
<dbReference type="AlphaFoldDB" id="A0A1P8JXA4"/>
<feature type="domain" description="HTH araC/xylS-type" evidence="5">
    <location>
        <begin position="177"/>
        <end position="274"/>
    </location>
</feature>
<dbReference type="GO" id="GO:0043565">
    <property type="term" value="F:sequence-specific DNA binding"/>
    <property type="evidence" value="ECO:0007669"/>
    <property type="project" value="InterPro"/>
</dbReference>
<protein>
    <submittedName>
        <fullName evidence="6">AraC family transcriptional regulator</fullName>
    </submittedName>
</protein>
<dbReference type="PANTHER" id="PTHR46796">
    <property type="entry name" value="HTH-TYPE TRANSCRIPTIONAL ACTIVATOR RHAS-RELATED"/>
    <property type="match status" value="1"/>
</dbReference>
<organism evidence="6 7">
    <name type="scientific">Rhodoferax koreensis</name>
    <dbReference type="NCBI Taxonomy" id="1842727"/>
    <lineage>
        <taxon>Bacteria</taxon>
        <taxon>Pseudomonadati</taxon>
        <taxon>Pseudomonadota</taxon>
        <taxon>Betaproteobacteria</taxon>
        <taxon>Burkholderiales</taxon>
        <taxon>Comamonadaceae</taxon>
        <taxon>Rhodoferax</taxon>
    </lineage>
</organism>
<dbReference type="PROSITE" id="PS01124">
    <property type="entry name" value="HTH_ARAC_FAMILY_2"/>
    <property type="match status" value="1"/>
</dbReference>
<dbReference type="EMBL" id="CP019236">
    <property type="protein sequence ID" value="APW38331.1"/>
    <property type="molecule type" value="Genomic_DNA"/>
</dbReference>
<name>A0A1P8JXA4_9BURK</name>
<dbReference type="InterPro" id="IPR037923">
    <property type="entry name" value="HTH-like"/>
</dbReference>
<dbReference type="Gene3D" id="1.10.10.60">
    <property type="entry name" value="Homeodomain-like"/>
    <property type="match status" value="2"/>
</dbReference>
<dbReference type="GO" id="GO:0003700">
    <property type="term" value="F:DNA-binding transcription factor activity"/>
    <property type="evidence" value="ECO:0007669"/>
    <property type="project" value="InterPro"/>
</dbReference>
<dbReference type="InterPro" id="IPR018062">
    <property type="entry name" value="HTH_AraC-typ_CS"/>
</dbReference>
<evidence type="ECO:0000256" key="4">
    <source>
        <dbReference type="ARBA" id="ARBA00023163"/>
    </source>
</evidence>
<keyword evidence="3" id="KW-0010">Activator</keyword>
<evidence type="ECO:0000313" key="6">
    <source>
        <dbReference type="EMBL" id="APW38331.1"/>
    </source>
</evidence>
<reference evidence="6 7" key="1">
    <citation type="submission" date="2017-01" db="EMBL/GenBank/DDBJ databases">
        <authorList>
            <person name="Mah S.A."/>
            <person name="Swanson W.J."/>
            <person name="Moy G.W."/>
            <person name="Vacquier V.D."/>
        </authorList>
    </citation>
    <scope>NUCLEOTIDE SEQUENCE [LARGE SCALE GENOMIC DNA]</scope>
    <source>
        <strain evidence="6 7">DCY110</strain>
    </source>
</reference>
<dbReference type="Proteomes" id="UP000186609">
    <property type="component" value="Chromosome"/>
</dbReference>
<dbReference type="Pfam" id="PF02311">
    <property type="entry name" value="AraC_binding"/>
    <property type="match status" value="1"/>
</dbReference>
<evidence type="ECO:0000256" key="1">
    <source>
        <dbReference type="ARBA" id="ARBA00023015"/>
    </source>
</evidence>
<dbReference type="RefSeq" id="WP_076200210.1">
    <property type="nucleotide sequence ID" value="NZ_CP019236.1"/>
</dbReference>
<keyword evidence="4" id="KW-0804">Transcription</keyword>
<gene>
    <name evidence="6" type="ORF">RD110_14965</name>
</gene>
<dbReference type="InterPro" id="IPR003313">
    <property type="entry name" value="AraC-bd"/>
</dbReference>
<dbReference type="InterPro" id="IPR050204">
    <property type="entry name" value="AraC_XylS_family_regulators"/>
</dbReference>
<sequence>MARTDPRNTSRYWQVPGQPGMDMLHADFTAHDYAPHVHDSLVVAATEVGGSEFKSRGRTGIAHPQALLVFNPSEPHSGRMAGSARWRYRSFYLADAGARDLLAALGIDRPVYFTTNAIHDPTLVARFLALHRALDGARQDPLLQREALVQSFGALCLRHGQAAQRMPRTPKDARTLARVLTLMREGHAEPLTLEQMGAVAGLTPFQLIGAFKRLMGLTPHAYLTQLRLRAALAKLRAGQSVAEAALAAGFYDQSALNKHFKRCFGMTPLQYVRAQS</sequence>
<accession>A0A1P8JXA4</accession>
<proteinExistence type="predicted"/>
<dbReference type="PROSITE" id="PS00041">
    <property type="entry name" value="HTH_ARAC_FAMILY_1"/>
    <property type="match status" value="1"/>
</dbReference>
<evidence type="ECO:0000259" key="5">
    <source>
        <dbReference type="PROSITE" id="PS01124"/>
    </source>
</evidence>
<evidence type="ECO:0000313" key="7">
    <source>
        <dbReference type="Proteomes" id="UP000186609"/>
    </source>
</evidence>
<dbReference type="SUPFAM" id="SSF46689">
    <property type="entry name" value="Homeodomain-like"/>
    <property type="match status" value="2"/>
</dbReference>
<dbReference type="SUPFAM" id="SSF51215">
    <property type="entry name" value="Regulatory protein AraC"/>
    <property type="match status" value="1"/>
</dbReference>
<dbReference type="SMART" id="SM00342">
    <property type="entry name" value="HTH_ARAC"/>
    <property type="match status" value="1"/>
</dbReference>
<keyword evidence="2" id="KW-0238">DNA-binding</keyword>
<dbReference type="Pfam" id="PF12833">
    <property type="entry name" value="HTH_18"/>
    <property type="match status" value="1"/>
</dbReference>
<dbReference type="InterPro" id="IPR009057">
    <property type="entry name" value="Homeodomain-like_sf"/>
</dbReference>